<sequence length="59" mass="6351">MRRIILDLFAGPGGLSHALAVPGARNIGVDSDPPWQVRAVLHRCTSPPARLPLRAVTRT</sequence>
<protein>
    <recommendedName>
        <fullName evidence="3">DNA (cytosine-5-)-methyltransferase</fullName>
    </recommendedName>
</protein>
<evidence type="ECO:0000313" key="1">
    <source>
        <dbReference type="EMBL" id="SDN15783.1"/>
    </source>
</evidence>
<evidence type="ECO:0008006" key="3">
    <source>
        <dbReference type="Google" id="ProtNLM"/>
    </source>
</evidence>
<dbReference type="Proteomes" id="UP000199063">
    <property type="component" value="Unassembled WGS sequence"/>
</dbReference>
<dbReference type="InterPro" id="IPR029063">
    <property type="entry name" value="SAM-dependent_MTases_sf"/>
</dbReference>
<accession>A0A1G9Z567</accession>
<reference evidence="2" key="1">
    <citation type="submission" date="2016-10" db="EMBL/GenBank/DDBJ databases">
        <authorList>
            <person name="Varghese N."/>
            <person name="Submissions S."/>
        </authorList>
    </citation>
    <scope>NUCLEOTIDE SEQUENCE [LARGE SCALE GENOMIC DNA]</scope>
    <source>
        <strain evidence="2">CGMCC 4.7042</strain>
    </source>
</reference>
<dbReference type="Gene3D" id="3.40.50.150">
    <property type="entry name" value="Vaccinia Virus protein VP39"/>
    <property type="match status" value="1"/>
</dbReference>
<dbReference type="OrthoDB" id="9813719at2"/>
<dbReference type="EMBL" id="FNHI01000020">
    <property type="protein sequence ID" value="SDN15783.1"/>
    <property type="molecule type" value="Genomic_DNA"/>
</dbReference>
<gene>
    <name evidence="1" type="ORF">SAMN05444921_120124</name>
</gene>
<evidence type="ECO:0000313" key="2">
    <source>
        <dbReference type="Proteomes" id="UP000199063"/>
    </source>
</evidence>
<proteinExistence type="predicted"/>
<keyword evidence="2" id="KW-1185">Reference proteome</keyword>
<name>A0A1G9Z567_9ACTN</name>
<organism evidence="1 2">
    <name type="scientific">Streptomyces wuyuanensis</name>
    <dbReference type="NCBI Taxonomy" id="1196353"/>
    <lineage>
        <taxon>Bacteria</taxon>
        <taxon>Bacillati</taxon>
        <taxon>Actinomycetota</taxon>
        <taxon>Actinomycetes</taxon>
        <taxon>Kitasatosporales</taxon>
        <taxon>Streptomycetaceae</taxon>
        <taxon>Streptomyces</taxon>
    </lineage>
</organism>
<dbReference type="AlphaFoldDB" id="A0A1G9Z567"/>
<dbReference type="SUPFAM" id="SSF53335">
    <property type="entry name" value="S-adenosyl-L-methionine-dependent methyltransferases"/>
    <property type="match status" value="1"/>
</dbReference>